<dbReference type="Pfam" id="PF02687">
    <property type="entry name" value="FtsX"/>
    <property type="match status" value="1"/>
</dbReference>
<evidence type="ECO:0000313" key="9">
    <source>
        <dbReference type="Proteomes" id="UP000255425"/>
    </source>
</evidence>
<dbReference type="PANTHER" id="PTHR46795:SF3">
    <property type="entry name" value="ABC TRANSPORTER PERMEASE"/>
    <property type="match status" value="1"/>
</dbReference>
<feature type="transmembrane region" description="Helical" evidence="6">
    <location>
        <begin position="109"/>
        <end position="133"/>
    </location>
</feature>
<dbReference type="PANTHER" id="PTHR46795">
    <property type="entry name" value="ABC TRANSPORTER PERMEASE-RELATED-RELATED"/>
    <property type="match status" value="1"/>
</dbReference>
<feature type="transmembrane region" description="Helical" evidence="6">
    <location>
        <begin position="55"/>
        <end position="75"/>
    </location>
</feature>
<proteinExistence type="inferred from homology"/>
<feature type="transmembrane region" description="Helical" evidence="6">
    <location>
        <begin position="18"/>
        <end position="35"/>
    </location>
</feature>
<evidence type="ECO:0000256" key="5">
    <source>
        <dbReference type="ARBA" id="ARBA00023136"/>
    </source>
</evidence>
<protein>
    <submittedName>
        <fullName evidence="8">VraE protein</fullName>
    </submittedName>
</protein>
<dbReference type="RefSeq" id="WP_115314081.1">
    <property type="nucleotide sequence ID" value="NZ_CP066042.1"/>
</dbReference>
<evidence type="ECO:0000313" key="8">
    <source>
        <dbReference type="EMBL" id="SUM74723.1"/>
    </source>
</evidence>
<dbReference type="GO" id="GO:0055085">
    <property type="term" value="P:transmembrane transport"/>
    <property type="evidence" value="ECO:0007669"/>
    <property type="project" value="UniProtKB-UniRule"/>
</dbReference>
<dbReference type="EMBL" id="UHDZ01000001">
    <property type="protein sequence ID" value="SUM74723.1"/>
    <property type="molecule type" value="Genomic_DNA"/>
</dbReference>
<dbReference type="GeneID" id="63935427"/>
<feature type="transmembrane region" description="Helical" evidence="6">
    <location>
        <begin position="153"/>
        <end position="175"/>
    </location>
</feature>
<dbReference type="Proteomes" id="UP000255425">
    <property type="component" value="Unassembled WGS sequence"/>
</dbReference>
<feature type="transmembrane region" description="Helical" evidence="6">
    <location>
        <begin position="506"/>
        <end position="528"/>
    </location>
</feature>
<feature type="domain" description="ABC3 transporter permease C-terminal" evidence="7">
    <location>
        <begin position="60"/>
        <end position="170"/>
    </location>
</feature>
<evidence type="ECO:0000256" key="6">
    <source>
        <dbReference type="PIRNR" id="PIRNR018968"/>
    </source>
</evidence>
<keyword evidence="5 6" id="KW-0472">Membrane</keyword>
<evidence type="ECO:0000256" key="4">
    <source>
        <dbReference type="ARBA" id="ARBA00022989"/>
    </source>
</evidence>
<evidence type="ECO:0000256" key="1">
    <source>
        <dbReference type="ARBA" id="ARBA00004651"/>
    </source>
</evidence>
<feature type="transmembrane region" description="Helical" evidence="6">
    <location>
        <begin position="289"/>
        <end position="311"/>
    </location>
</feature>
<feature type="transmembrane region" description="Helical" evidence="6">
    <location>
        <begin position="596"/>
        <end position="616"/>
    </location>
</feature>
<evidence type="ECO:0000256" key="3">
    <source>
        <dbReference type="ARBA" id="ARBA00022692"/>
    </source>
</evidence>
<feature type="transmembrane region" description="Helical" evidence="6">
    <location>
        <begin position="562"/>
        <end position="584"/>
    </location>
</feature>
<keyword evidence="6" id="KW-0813">Transport</keyword>
<comment type="subcellular location">
    <subcellularLocation>
        <location evidence="1 6">Cell membrane</location>
        <topology evidence="1 6">Multi-pass membrane protein</topology>
    </subcellularLocation>
</comment>
<dbReference type="AlphaFoldDB" id="A0A380HAF0"/>
<evidence type="ECO:0000259" key="7">
    <source>
        <dbReference type="Pfam" id="PF02687"/>
    </source>
</evidence>
<dbReference type="InterPro" id="IPR003838">
    <property type="entry name" value="ABC3_permease_C"/>
</dbReference>
<feature type="transmembrane region" description="Helical" evidence="6">
    <location>
        <begin position="196"/>
        <end position="217"/>
    </location>
</feature>
<name>A0A380HAF0_9STAP</name>
<keyword evidence="9" id="KW-1185">Reference proteome</keyword>
<dbReference type="GO" id="GO:0005886">
    <property type="term" value="C:plasma membrane"/>
    <property type="evidence" value="ECO:0007669"/>
    <property type="project" value="UniProtKB-SubCell"/>
</dbReference>
<reference evidence="8 9" key="1">
    <citation type="submission" date="2018-06" db="EMBL/GenBank/DDBJ databases">
        <authorList>
            <consortium name="Pathogen Informatics"/>
            <person name="Doyle S."/>
        </authorList>
    </citation>
    <scope>NUCLEOTIDE SEQUENCE [LARGE SCALE GENOMIC DNA]</scope>
    <source>
        <strain evidence="8 9">NCTC11807</strain>
    </source>
</reference>
<keyword evidence="4 6" id="KW-1133">Transmembrane helix</keyword>
<keyword evidence="3 6" id="KW-0812">Transmembrane</keyword>
<keyword evidence="2 6" id="KW-1003">Cell membrane</keyword>
<dbReference type="PIRSF" id="PIRSF018968">
    <property type="entry name" value="ABC_permease_BceB"/>
    <property type="match status" value="1"/>
</dbReference>
<organism evidence="8 9">
    <name type="scientific">Staphylococcus saccharolyticus</name>
    <dbReference type="NCBI Taxonomy" id="33028"/>
    <lineage>
        <taxon>Bacteria</taxon>
        <taxon>Bacillati</taxon>
        <taxon>Bacillota</taxon>
        <taxon>Bacilli</taxon>
        <taxon>Bacillales</taxon>
        <taxon>Staphylococcaceae</taxon>
        <taxon>Staphylococcus</taxon>
    </lineage>
</organism>
<comment type="similarity">
    <text evidence="6">Belongs to the ABC-4 integral membrane protein family.</text>
</comment>
<gene>
    <name evidence="8" type="ORF">NCTC11807_02725</name>
</gene>
<accession>A0A380HAF0</accession>
<dbReference type="InterPro" id="IPR052536">
    <property type="entry name" value="ABC-4_Integral_Memb_Prot"/>
</dbReference>
<evidence type="ECO:0000256" key="2">
    <source>
        <dbReference type="ARBA" id="ARBA00022475"/>
    </source>
</evidence>
<sequence>MTFNQIILKKLRQNIKHYGMFLFSLLISIVLYFSFSTLKYSHSINNSESMKIIKNGATIGSTILFIIIIIFLMYANHLFVKRRTKEFALYQLIGLTRKNILRMLGIEQLVIFIVTGILGVLIGIFGSQLLLIIASKMMKLTAHISIGFEPQTLMITIVMLVIAFILLMIQNFIFLKRRTILEMMKDSHKTDSTQTRLTTFEVVGGILGICMIVFGYYMSTEMFGVFSGLTTAMISPFIILFLTIVGAYLFFRSSVSLIFKTMKRLKQGRINITDVVCTSSIMYRMKKSAISLTVIAVISAFTVSILCFAAITQANADYSLVSTSPQDFNISKDKPAKQFQQQLDKAKIKYQKSTFEVINPKTIKDQVITTKNDSVGLSSVTSLMLNKNLKGHDAKITNTKSMAGVMDIHLNNKITVKGKSKETVTVTDKDDTKVYPSQLSFAAPIIEVSPDVYQSVKTNKIVNKTYGYDLKNHKDMTKAEHITQKINPDIVSKDEYKKFIDQSNGILIFVTSFLGLAFLIAAGCIIYIKQMDETEDEIDTFKILRRIGFTTSDMSKGLLIKILFNFGLPLLVALLHALFAALAFMKLLGNVTMTPIFIVMIAYAIVYFVFAMIAFIHSNQVIKRSI</sequence>
<feature type="transmembrane region" description="Helical" evidence="6">
    <location>
        <begin position="237"/>
        <end position="259"/>
    </location>
</feature>
<dbReference type="InterPro" id="IPR027022">
    <property type="entry name" value="ABC_permease_BceB-typ"/>
</dbReference>